<dbReference type="PANTHER" id="PTHR12977">
    <property type="entry name" value="SUPPRESSOR OF VARIEGATION 4-20-RELATED"/>
    <property type="match status" value="1"/>
</dbReference>
<evidence type="ECO:0000259" key="2">
    <source>
        <dbReference type="Pfam" id="PF00856"/>
    </source>
</evidence>
<evidence type="ECO:0000313" key="3">
    <source>
        <dbReference type="EMBL" id="OBZ81826.1"/>
    </source>
</evidence>
<proteinExistence type="predicted"/>
<gene>
    <name evidence="3" type="ORF">A0J61_10128</name>
</gene>
<dbReference type="GO" id="GO:0005634">
    <property type="term" value="C:nucleus"/>
    <property type="evidence" value="ECO:0007669"/>
    <property type="project" value="TreeGrafter"/>
</dbReference>
<reference evidence="3 4" key="1">
    <citation type="submission" date="2016-03" db="EMBL/GenBank/DDBJ databases">
        <title>Choanephora cucurbitarum.</title>
        <authorList>
            <person name="Min B."/>
            <person name="Park H."/>
            <person name="Park J.-H."/>
            <person name="Shin H.-D."/>
            <person name="Choi I.-G."/>
        </authorList>
    </citation>
    <scope>NUCLEOTIDE SEQUENCE [LARGE SCALE GENOMIC DNA]</scope>
    <source>
        <strain evidence="3 4">KUS-F28377</strain>
    </source>
</reference>
<feature type="domain" description="SET" evidence="2">
    <location>
        <begin position="1"/>
        <end position="37"/>
    </location>
</feature>
<dbReference type="AlphaFoldDB" id="A0A1C7MZH5"/>
<dbReference type="Gene3D" id="2.170.270.10">
    <property type="entry name" value="SET domain"/>
    <property type="match status" value="1"/>
</dbReference>
<organism evidence="3 4">
    <name type="scientific">Choanephora cucurbitarum</name>
    <dbReference type="NCBI Taxonomy" id="101091"/>
    <lineage>
        <taxon>Eukaryota</taxon>
        <taxon>Fungi</taxon>
        <taxon>Fungi incertae sedis</taxon>
        <taxon>Mucoromycota</taxon>
        <taxon>Mucoromycotina</taxon>
        <taxon>Mucoromycetes</taxon>
        <taxon>Mucorales</taxon>
        <taxon>Mucorineae</taxon>
        <taxon>Choanephoraceae</taxon>
        <taxon>Choanephoroideae</taxon>
        <taxon>Choanephora</taxon>
    </lineage>
</organism>
<dbReference type="STRING" id="101091.A0A1C7MZH5"/>
<protein>
    <recommendedName>
        <fullName evidence="2">SET domain-containing protein</fullName>
    </recommendedName>
</protein>
<dbReference type="EMBL" id="LUGH01001044">
    <property type="protein sequence ID" value="OBZ81826.1"/>
    <property type="molecule type" value="Genomic_DNA"/>
</dbReference>
<dbReference type="InParanoid" id="A0A1C7MZH5"/>
<dbReference type="SUPFAM" id="SSF82199">
    <property type="entry name" value="SET domain"/>
    <property type="match status" value="1"/>
</dbReference>
<comment type="caution">
    <text evidence="3">The sequence shown here is derived from an EMBL/GenBank/DDBJ whole genome shotgun (WGS) entry which is preliminary data.</text>
</comment>
<dbReference type="Proteomes" id="UP000093000">
    <property type="component" value="Unassembled WGS sequence"/>
</dbReference>
<accession>A0A1C7MZH5</accession>
<feature type="region of interest" description="Disordered" evidence="1">
    <location>
        <begin position="246"/>
        <end position="293"/>
    </location>
</feature>
<dbReference type="InterPro" id="IPR001214">
    <property type="entry name" value="SET_dom"/>
</dbReference>
<feature type="compositionally biased region" description="Polar residues" evidence="1">
    <location>
        <begin position="275"/>
        <end position="286"/>
    </location>
</feature>
<dbReference type="Pfam" id="PF00856">
    <property type="entry name" value="SET"/>
    <property type="match status" value="1"/>
</dbReference>
<sequence length="401" mass="46356">MNHDCDANCSFILIGQNAITFRVERDIKCGEEMTVFYAEHYFGEYNCECRCCSCERLQQGSFSVQQSEDEGESSLDENGNARRSIRKRKRVNYKGKPRHGHKQPIDTCLDYFVLGQVKRAKHAEALKETTNLELASPSSVDLSQSEQGETQKAKLFDLNWSRQELDKMSRVYNWMDAQSDLSDDDNDDCNDRSRVLRKGHLNEVRCCDYADEFGIVKESTDSLRCARCYRHYKIFNHEWPLRRPRRTYGRQKQKISSIPSPPSPLSPPLSLMSPTRTRSSLNSKPPSTLDRLKTLSDQGPRIIKAWSTLEVAPICIEAAAPTIHRLEETLLADEHKHTDLPKSTHYNKSQTKTERIHVLTEKRTILQQLLERYKELLDYQQNTNYQADQEETEVCVIDPSL</sequence>
<dbReference type="PANTHER" id="PTHR12977:SF4">
    <property type="entry name" value="HISTONE-LYSINE N-METHYLTRANSFERASE KMT5B"/>
    <property type="match status" value="1"/>
</dbReference>
<dbReference type="FunCoup" id="A0A1C7MZH5">
    <property type="interactions" value="208"/>
</dbReference>
<dbReference type="InterPro" id="IPR039977">
    <property type="entry name" value="Suv4-20/Set9"/>
</dbReference>
<keyword evidence="4" id="KW-1185">Reference proteome</keyword>
<evidence type="ECO:0000256" key="1">
    <source>
        <dbReference type="SAM" id="MobiDB-lite"/>
    </source>
</evidence>
<feature type="compositionally biased region" description="Basic residues" evidence="1">
    <location>
        <begin position="83"/>
        <end position="102"/>
    </location>
</feature>
<dbReference type="OrthoDB" id="6627536at2759"/>
<feature type="region of interest" description="Disordered" evidence="1">
    <location>
        <begin position="65"/>
        <end position="102"/>
    </location>
</feature>
<name>A0A1C7MZH5_9FUNG</name>
<dbReference type="InterPro" id="IPR046341">
    <property type="entry name" value="SET_dom_sf"/>
</dbReference>
<dbReference type="GO" id="GO:0042799">
    <property type="term" value="F:histone H4K20 methyltransferase activity"/>
    <property type="evidence" value="ECO:0007669"/>
    <property type="project" value="TreeGrafter"/>
</dbReference>
<evidence type="ECO:0000313" key="4">
    <source>
        <dbReference type="Proteomes" id="UP000093000"/>
    </source>
</evidence>